<sequence length="268" mass="31449">MENVGRIINNIKVLYVEDEEITRIVTKKILKKVVGKLFIAKDGQEGFELFRKYRPDIVITDLRMPILDGIGMIKKIRDFDQECGIIINTEVEDMDYILKSVDIGIDKYVLKPIEQEEMLESLQNVLFKVIKRKKDKNKLYEILKLSKEEKKKIEDEIKVKVPSFIKQSTGKGPRDVQVFCGGSVIEVRIYDVLTPMEKVLLDDKNNLILVEYYRKLFYKQIHNQLVNLVKAIIKTEIIISKININVLENMEQIVFEIKFDETFKLNYL</sequence>
<dbReference type="InterPro" id="IPR001789">
    <property type="entry name" value="Sig_transdc_resp-reg_receiver"/>
</dbReference>
<accession>A0ABT4CRV4</accession>
<reference evidence="5" key="1">
    <citation type="submission" date="2022-12" db="EMBL/GenBank/DDBJ databases">
        <authorList>
            <person name="Wang J."/>
        </authorList>
    </citation>
    <scope>NUCLEOTIDE SEQUENCE</scope>
    <source>
        <strain evidence="5">HY-42-06</strain>
    </source>
</reference>
<dbReference type="Proteomes" id="UP001079657">
    <property type="component" value="Unassembled WGS sequence"/>
</dbReference>
<dbReference type="EMBL" id="JAPQES010000005">
    <property type="protein sequence ID" value="MCY6371795.1"/>
    <property type="molecule type" value="Genomic_DNA"/>
</dbReference>
<gene>
    <name evidence="5" type="ORF">OXH55_14200</name>
</gene>
<comment type="function">
    <text evidence="2">May play the central regulatory role in sporulation. It may be an element of the effector pathway responsible for the activation of sporulation genes in response to nutritional stress. Spo0A may act in concert with spo0H (a sigma factor) to control the expression of some genes that are critical to the sporulation process.</text>
</comment>
<dbReference type="PANTHER" id="PTHR43228:SF1">
    <property type="entry name" value="TWO-COMPONENT RESPONSE REGULATOR ARR22"/>
    <property type="match status" value="1"/>
</dbReference>
<dbReference type="RefSeq" id="WP_268050691.1">
    <property type="nucleotide sequence ID" value="NZ_JAPQES010000005.1"/>
</dbReference>
<dbReference type="SUPFAM" id="SSF52172">
    <property type="entry name" value="CheY-like"/>
    <property type="match status" value="1"/>
</dbReference>
<keyword evidence="3" id="KW-0597">Phosphoprotein</keyword>
<protein>
    <recommendedName>
        <fullName evidence="1">Stage 0 sporulation protein A homolog</fullName>
    </recommendedName>
</protein>
<dbReference type="InterPro" id="IPR052048">
    <property type="entry name" value="ST_Response_Regulator"/>
</dbReference>
<evidence type="ECO:0000313" key="5">
    <source>
        <dbReference type="EMBL" id="MCY6371795.1"/>
    </source>
</evidence>
<feature type="modified residue" description="4-aspartylphosphate" evidence="3">
    <location>
        <position position="61"/>
    </location>
</feature>
<proteinExistence type="predicted"/>
<dbReference type="PROSITE" id="PS50110">
    <property type="entry name" value="RESPONSE_REGULATORY"/>
    <property type="match status" value="1"/>
</dbReference>
<dbReference type="Pfam" id="PF10057">
    <property type="entry name" value="MpsC"/>
    <property type="match status" value="1"/>
</dbReference>
<dbReference type="Gene3D" id="3.40.50.2300">
    <property type="match status" value="1"/>
</dbReference>
<evidence type="ECO:0000313" key="6">
    <source>
        <dbReference type="Proteomes" id="UP001079657"/>
    </source>
</evidence>
<dbReference type="PANTHER" id="PTHR43228">
    <property type="entry name" value="TWO-COMPONENT RESPONSE REGULATOR"/>
    <property type="match status" value="1"/>
</dbReference>
<dbReference type="SMART" id="SM00448">
    <property type="entry name" value="REC"/>
    <property type="match status" value="1"/>
</dbReference>
<comment type="caution">
    <text evidence="5">The sequence shown here is derived from an EMBL/GenBank/DDBJ whole genome shotgun (WGS) entry which is preliminary data.</text>
</comment>
<keyword evidence="6" id="KW-1185">Reference proteome</keyword>
<organism evidence="5 6">
    <name type="scientific">Clostridium ganghwense</name>
    <dbReference type="NCBI Taxonomy" id="312089"/>
    <lineage>
        <taxon>Bacteria</taxon>
        <taxon>Bacillati</taxon>
        <taxon>Bacillota</taxon>
        <taxon>Clostridia</taxon>
        <taxon>Eubacteriales</taxon>
        <taxon>Clostridiaceae</taxon>
        <taxon>Clostridium</taxon>
    </lineage>
</organism>
<evidence type="ECO:0000256" key="2">
    <source>
        <dbReference type="ARBA" id="ARBA00024867"/>
    </source>
</evidence>
<dbReference type="Pfam" id="PF00072">
    <property type="entry name" value="Response_reg"/>
    <property type="match status" value="1"/>
</dbReference>
<name>A0ABT4CRV4_9CLOT</name>
<dbReference type="InterPro" id="IPR011006">
    <property type="entry name" value="CheY-like_superfamily"/>
</dbReference>
<evidence type="ECO:0000256" key="1">
    <source>
        <dbReference type="ARBA" id="ARBA00018672"/>
    </source>
</evidence>
<evidence type="ECO:0000256" key="3">
    <source>
        <dbReference type="PROSITE-ProRule" id="PRU00169"/>
    </source>
</evidence>
<feature type="domain" description="Response regulatory" evidence="4">
    <location>
        <begin position="12"/>
        <end position="126"/>
    </location>
</feature>
<evidence type="ECO:0000259" key="4">
    <source>
        <dbReference type="PROSITE" id="PS50110"/>
    </source>
</evidence>
<dbReference type="InterPro" id="IPR018745">
    <property type="entry name" value="MpsC"/>
</dbReference>